<comment type="caution">
    <text evidence="3">The sequence shown here is derived from an EMBL/GenBank/DDBJ whole genome shotgun (WGS) entry which is preliminary data.</text>
</comment>
<dbReference type="CDD" id="cd05018">
    <property type="entry name" value="CoxG"/>
    <property type="match status" value="1"/>
</dbReference>
<sequence>MQITGRNHLSVDPTTAWAAFHDAGVLERSLPGCQSLREVEPGRYDMTVSAGVAAIKGTYDGQAVFSQEQEPVSFVLSLSGAGGPGTVNADVHVRLTEAADGGTDLDWTADAVVGGPVGGVGQRMLSSVARRLASQFFSNIDRDLASGGSAAAAGPSAPDEDGAAPAAAGTAGGEAGTTSGASSAGAPRVTFTPDPRAAAAVSVGAPLLPMLAGAAIALVGVALGARLRRR</sequence>
<dbReference type="InterPro" id="IPR010419">
    <property type="entry name" value="CO_DH_gsu"/>
</dbReference>
<evidence type="ECO:0000256" key="1">
    <source>
        <dbReference type="SAM" id="MobiDB-lite"/>
    </source>
</evidence>
<dbReference type="PANTHER" id="PTHR38588:SF1">
    <property type="entry name" value="BLL0334 PROTEIN"/>
    <property type="match status" value="1"/>
</dbReference>
<evidence type="ECO:0000256" key="2">
    <source>
        <dbReference type="SAM" id="Phobius"/>
    </source>
</evidence>
<feature type="compositionally biased region" description="Low complexity" evidence="1">
    <location>
        <begin position="148"/>
        <end position="169"/>
    </location>
</feature>
<keyword evidence="2" id="KW-1133">Transmembrane helix</keyword>
<keyword evidence="2" id="KW-0472">Membrane</keyword>
<evidence type="ECO:0008006" key="5">
    <source>
        <dbReference type="Google" id="ProtNLM"/>
    </source>
</evidence>
<dbReference type="SUPFAM" id="SSF55961">
    <property type="entry name" value="Bet v1-like"/>
    <property type="match status" value="1"/>
</dbReference>
<dbReference type="Proteomes" id="UP000315133">
    <property type="component" value="Unassembled WGS sequence"/>
</dbReference>
<keyword evidence="4" id="KW-1185">Reference proteome</keyword>
<dbReference type="InterPro" id="IPR023393">
    <property type="entry name" value="START-like_dom_sf"/>
</dbReference>
<name>A0A543KKZ3_9MICO</name>
<gene>
    <name evidence="3" type="ORF">FB476_0608</name>
</gene>
<feature type="transmembrane region" description="Helical" evidence="2">
    <location>
        <begin position="203"/>
        <end position="225"/>
    </location>
</feature>
<proteinExistence type="predicted"/>
<accession>A0A543KKZ3</accession>
<evidence type="ECO:0000313" key="3">
    <source>
        <dbReference type="EMBL" id="TQM95758.1"/>
    </source>
</evidence>
<dbReference type="PANTHER" id="PTHR38588">
    <property type="entry name" value="BLL0334 PROTEIN"/>
    <property type="match status" value="1"/>
</dbReference>
<dbReference type="AlphaFoldDB" id="A0A543KKZ3"/>
<feature type="region of interest" description="Disordered" evidence="1">
    <location>
        <begin position="148"/>
        <end position="189"/>
    </location>
</feature>
<organism evidence="3 4">
    <name type="scientific">Ornithinimicrobium humiphilum</name>
    <dbReference type="NCBI Taxonomy" id="125288"/>
    <lineage>
        <taxon>Bacteria</taxon>
        <taxon>Bacillati</taxon>
        <taxon>Actinomycetota</taxon>
        <taxon>Actinomycetes</taxon>
        <taxon>Micrococcales</taxon>
        <taxon>Ornithinimicrobiaceae</taxon>
        <taxon>Ornithinimicrobium</taxon>
    </lineage>
</organism>
<reference evidence="3 4" key="1">
    <citation type="submission" date="2019-06" db="EMBL/GenBank/DDBJ databases">
        <title>Sequencing the genomes of 1000 actinobacteria strains.</title>
        <authorList>
            <person name="Klenk H.-P."/>
        </authorList>
    </citation>
    <scope>NUCLEOTIDE SEQUENCE [LARGE SCALE GENOMIC DNA]</scope>
    <source>
        <strain evidence="3 4">DSM 12362</strain>
    </source>
</reference>
<evidence type="ECO:0000313" key="4">
    <source>
        <dbReference type="Proteomes" id="UP000315133"/>
    </source>
</evidence>
<feature type="compositionally biased region" description="Low complexity" evidence="1">
    <location>
        <begin position="176"/>
        <end position="186"/>
    </location>
</feature>
<dbReference type="Gene3D" id="3.30.530.20">
    <property type="match status" value="1"/>
</dbReference>
<dbReference type="RefSeq" id="WP_141817467.1">
    <property type="nucleotide sequence ID" value="NZ_BAAAIL010000003.1"/>
</dbReference>
<protein>
    <recommendedName>
        <fullName evidence="5">Carbon monoxide dehydrogenase subunit G</fullName>
    </recommendedName>
</protein>
<dbReference type="EMBL" id="VFPU01000001">
    <property type="protein sequence ID" value="TQM95758.1"/>
    <property type="molecule type" value="Genomic_DNA"/>
</dbReference>
<dbReference type="Pfam" id="PF06240">
    <property type="entry name" value="COXG"/>
    <property type="match status" value="1"/>
</dbReference>
<keyword evidence="2" id="KW-0812">Transmembrane</keyword>
<dbReference type="OrthoDB" id="9787428at2"/>